<dbReference type="Gene3D" id="3.30.560.10">
    <property type="entry name" value="Glucose Oxidase, domain 3"/>
    <property type="match status" value="1"/>
</dbReference>
<sequence>MGLMPALILAMQLVFTGYIKRFKVDTIFEKPLSGVYDYIIVGGGTAGSVLATRLSEDPVTVLVLEAGGSDLENKYVDIPLLSTHLQFSEQDWQYFTVKQESSGYALDGRVICILIKV</sequence>
<evidence type="ECO:0008006" key="5">
    <source>
        <dbReference type="Google" id="ProtNLM"/>
    </source>
</evidence>
<accession>A0A8B6D9Q3</accession>
<dbReference type="PANTHER" id="PTHR11552:SF147">
    <property type="entry name" value="CHOLINE DEHYDROGENASE, MITOCHONDRIAL"/>
    <property type="match status" value="1"/>
</dbReference>
<dbReference type="SUPFAM" id="SSF51905">
    <property type="entry name" value="FAD/NAD(P)-binding domain"/>
    <property type="match status" value="1"/>
</dbReference>
<evidence type="ECO:0000256" key="2">
    <source>
        <dbReference type="SAM" id="SignalP"/>
    </source>
</evidence>
<keyword evidence="2" id="KW-0732">Signal</keyword>
<dbReference type="GO" id="GO:0016491">
    <property type="term" value="F:oxidoreductase activity"/>
    <property type="evidence" value="ECO:0007669"/>
    <property type="project" value="TreeGrafter"/>
</dbReference>
<name>A0A8B6D9Q3_MYTGA</name>
<dbReference type="InterPro" id="IPR012132">
    <property type="entry name" value="GMC_OxRdtase"/>
</dbReference>
<gene>
    <name evidence="3" type="ORF">MGAL_10B032393</name>
</gene>
<dbReference type="GO" id="GO:0050660">
    <property type="term" value="F:flavin adenine dinucleotide binding"/>
    <property type="evidence" value="ECO:0007669"/>
    <property type="project" value="InterPro"/>
</dbReference>
<feature type="signal peptide" evidence="2">
    <location>
        <begin position="1"/>
        <end position="21"/>
    </location>
</feature>
<dbReference type="PANTHER" id="PTHR11552">
    <property type="entry name" value="GLUCOSE-METHANOL-CHOLINE GMC OXIDOREDUCTASE"/>
    <property type="match status" value="1"/>
</dbReference>
<comment type="similarity">
    <text evidence="1">Belongs to the GMC oxidoreductase family.</text>
</comment>
<protein>
    <recommendedName>
        <fullName evidence="5">Glucose-methanol-choline oxidoreductase N-terminal domain-containing protein</fullName>
    </recommendedName>
</protein>
<dbReference type="InterPro" id="IPR036188">
    <property type="entry name" value="FAD/NAD-bd_sf"/>
</dbReference>
<dbReference type="Proteomes" id="UP000596742">
    <property type="component" value="Unassembled WGS sequence"/>
</dbReference>
<reference evidence="3" key="1">
    <citation type="submission" date="2018-11" db="EMBL/GenBank/DDBJ databases">
        <authorList>
            <person name="Alioto T."/>
            <person name="Alioto T."/>
        </authorList>
    </citation>
    <scope>NUCLEOTIDE SEQUENCE</scope>
</reference>
<organism evidence="3 4">
    <name type="scientific">Mytilus galloprovincialis</name>
    <name type="common">Mediterranean mussel</name>
    <dbReference type="NCBI Taxonomy" id="29158"/>
    <lineage>
        <taxon>Eukaryota</taxon>
        <taxon>Metazoa</taxon>
        <taxon>Spiralia</taxon>
        <taxon>Lophotrochozoa</taxon>
        <taxon>Mollusca</taxon>
        <taxon>Bivalvia</taxon>
        <taxon>Autobranchia</taxon>
        <taxon>Pteriomorphia</taxon>
        <taxon>Mytilida</taxon>
        <taxon>Mytiloidea</taxon>
        <taxon>Mytilidae</taxon>
        <taxon>Mytilinae</taxon>
        <taxon>Mytilus</taxon>
    </lineage>
</organism>
<comment type="caution">
    <text evidence="3">The sequence shown here is derived from an EMBL/GenBank/DDBJ whole genome shotgun (WGS) entry which is preliminary data.</text>
</comment>
<dbReference type="Gene3D" id="3.50.50.60">
    <property type="entry name" value="FAD/NAD(P)-binding domain"/>
    <property type="match status" value="1"/>
</dbReference>
<dbReference type="EMBL" id="UYJE01003198">
    <property type="protein sequence ID" value="VDI17233.1"/>
    <property type="molecule type" value="Genomic_DNA"/>
</dbReference>
<evidence type="ECO:0000256" key="1">
    <source>
        <dbReference type="ARBA" id="ARBA00010790"/>
    </source>
</evidence>
<evidence type="ECO:0000313" key="4">
    <source>
        <dbReference type="Proteomes" id="UP000596742"/>
    </source>
</evidence>
<dbReference type="OrthoDB" id="269227at2759"/>
<evidence type="ECO:0000313" key="3">
    <source>
        <dbReference type="EMBL" id="VDI17233.1"/>
    </source>
</evidence>
<keyword evidence="4" id="KW-1185">Reference proteome</keyword>
<feature type="chain" id="PRO_5032717471" description="Glucose-methanol-choline oxidoreductase N-terminal domain-containing protein" evidence="2">
    <location>
        <begin position="22"/>
        <end position="117"/>
    </location>
</feature>
<dbReference type="AlphaFoldDB" id="A0A8B6D9Q3"/>
<dbReference type="Pfam" id="PF13450">
    <property type="entry name" value="NAD_binding_8"/>
    <property type="match status" value="1"/>
</dbReference>
<proteinExistence type="inferred from homology"/>